<dbReference type="InterPro" id="IPR020449">
    <property type="entry name" value="Tscrpt_reg_AraC-type_HTH"/>
</dbReference>
<dbReference type="PRINTS" id="PR00032">
    <property type="entry name" value="HTHARAC"/>
</dbReference>
<dbReference type="Gene3D" id="1.10.10.60">
    <property type="entry name" value="Homeodomain-like"/>
    <property type="match status" value="1"/>
</dbReference>
<evidence type="ECO:0000256" key="1">
    <source>
        <dbReference type="ARBA" id="ARBA00023015"/>
    </source>
</evidence>
<organism evidence="5 6">
    <name type="scientific">Halomonas koreensis</name>
    <dbReference type="NCBI Taxonomy" id="245385"/>
    <lineage>
        <taxon>Bacteria</taxon>
        <taxon>Pseudomonadati</taxon>
        <taxon>Pseudomonadota</taxon>
        <taxon>Gammaproteobacteria</taxon>
        <taxon>Oceanospirillales</taxon>
        <taxon>Halomonadaceae</taxon>
        <taxon>Halomonas</taxon>
    </lineage>
</organism>
<keyword evidence="6" id="KW-1185">Reference proteome</keyword>
<dbReference type="SUPFAM" id="SSF52317">
    <property type="entry name" value="Class I glutamine amidotransferase-like"/>
    <property type="match status" value="1"/>
</dbReference>
<dbReference type="InterPro" id="IPR002818">
    <property type="entry name" value="DJ-1/PfpI"/>
</dbReference>
<evidence type="ECO:0000256" key="3">
    <source>
        <dbReference type="ARBA" id="ARBA00023163"/>
    </source>
</evidence>
<name>A0ABU1G5T2_9GAMM</name>
<evidence type="ECO:0000259" key="4">
    <source>
        <dbReference type="PROSITE" id="PS01124"/>
    </source>
</evidence>
<dbReference type="PANTHER" id="PTHR43130:SF3">
    <property type="entry name" value="HTH-TYPE TRANSCRIPTIONAL REGULATOR RV1931C"/>
    <property type="match status" value="1"/>
</dbReference>
<dbReference type="PANTHER" id="PTHR43130">
    <property type="entry name" value="ARAC-FAMILY TRANSCRIPTIONAL REGULATOR"/>
    <property type="match status" value="1"/>
</dbReference>
<keyword evidence="2" id="KW-0238">DNA-binding</keyword>
<dbReference type="EMBL" id="JARWAK010000011">
    <property type="protein sequence ID" value="MDR5867784.1"/>
    <property type="molecule type" value="Genomic_DNA"/>
</dbReference>
<proteinExistence type="predicted"/>
<dbReference type="Gene3D" id="3.40.50.880">
    <property type="match status" value="1"/>
</dbReference>
<protein>
    <submittedName>
        <fullName evidence="5">GlxA family transcriptional regulator</fullName>
    </submittedName>
</protein>
<gene>
    <name evidence="5" type="ORF">QC818_13395</name>
</gene>
<dbReference type="Proteomes" id="UP001264519">
    <property type="component" value="Unassembled WGS sequence"/>
</dbReference>
<dbReference type="InterPro" id="IPR018060">
    <property type="entry name" value="HTH_AraC"/>
</dbReference>
<comment type="caution">
    <text evidence="5">The sequence shown here is derived from an EMBL/GenBank/DDBJ whole genome shotgun (WGS) entry which is preliminary data.</text>
</comment>
<evidence type="ECO:0000313" key="5">
    <source>
        <dbReference type="EMBL" id="MDR5867784.1"/>
    </source>
</evidence>
<dbReference type="InterPro" id="IPR029062">
    <property type="entry name" value="Class_I_gatase-like"/>
</dbReference>
<dbReference type="SUPFAM" id="SSF46689">
    <property type="entry name" value="Homeodomain-like"/>
    <property type="match status" value="2"/>
</dbReference>
<dbReference type="InterPro" id="IPR052158">
    <property type="entry name" value="INH-QAR"/>
</dbReference>
<evidence type="ECO:0000256" key="2">
    <source>
        <dbReference type="ARBA" id="ARBA00023125"/>
    </source>
</evidence>
<keyword evidence="1" id="KW-0805">Transcription regulation</keyword>
<sequence>MALPLSALTSCDKPRIVKNIYATQKTTIMTPSGHEASPFTVGFLLFPHFAMLSFSSVIEPLRIANRLSGRRLYRWELVSLDDEVVEASNGIPFTPTLRLDDWRALDAVILVAGTGTNLIASARLFKWLREVGRSRRLLGSTSTGSILLARAGVLRHKRCTIHWEDQASLQEEYPDLLVTNELFEIEENILTCSGGTAGLDMMLSLIDRQQGSVLAKHIADQCIHPDIRPAHDKQRMSLEERLGVHNPALSSAIHVMHSHIEDTINCEQIADLVGISHRQLQRLFKEHFGVTPASYYLNMRLKHGDSLLRKTSLDIINIATATGFSSTSHFSKCYRKAYGISPRERRKVRA</sequence>
<dbReference type="InterPro" id="IPR009057">
    <property type="entry name" value="Homeodomain-like_sf"/>
</dbReference>
<evidence type="ECO:0000313" key="6">
    <source>
        <dbReference type="Proteomes" id="UP001264519"/>
    </source>
</evidence>
<dbReference type="Pfam" id="PF01965">
    <property type="entry name" value="DJ-1_PfpI"/>
    <property type="match status" value="1"/>
</dbReference>
<keyword evidence="3" id="KW-0804">Transcription</keyword>
<dbReference type="PROSITE" id="PS01124">
    <property type="entry name" value="HTH_ARAC_FAMILY_2"/>
    <property type="match status" value="1"/>
</dbReference>
<dbReference type="RefSeq" id="WP_309653372.1">
    <property type="nucleotide sequence ID" value="NZ_JARWAK010000011.1"/>
</dbReference>
<dbReference type="CDD" id="cd03136">
    <property type="entry name" value="GATase1_AraC_ArgR_like"/>
    <property type="match status" value="1"/>
</dbReference>
<dbReference type="SMART" id="SM00342">
    <property type="entry name" value="HTH_ARAC"/>
    <property type="match status" value="1"/>
</dbReference>
<dbReference type="Pfam" id="PF12833">
    <property type="entry name" value="HTH_18"/>
    <property type="match status" value="1"/>
</dbReference>
<feature type="domain" description="HTH araC/xylS-type" evidence="4">
    <location>
        <begin position="250"/>
        <end position="348"/>
    </location>
</feature>
<accession>A0ABU1G5T2</accession>
<reference evidence="5 6" key="1">
    <citation type="submission" date="2023-04" db="EMBL/GenBank/DDBJ databases">
        <title>A long-awaited taxogenomic arrangement of the family Halomonadaceae.</title>
        <authorList>
            <person name="De La Haba R."/>
            <person name="Chuvochina M."/>
            <person name="Wittouck S."/>
            <person name="Arahal D.R."/>
            <person name="Sanchez-Porro C."/>
            <person name="Hugenholtz P."/>
            <person name="Ventosa A."/>
        </authorList>
    </citation>
    <scope>NUCLEOTIDE SEQUENCE [LARGE SCALE GENOMIC DNA]</scope>
    <source>
        <strain evidence="5 6">DSM 23530</strain>
    </source>
</reference>